<dbReference type="Proteomes" id="UP000023152">
    <property type="component" value="Unassembled WGS sequence"/>
</dbReference>
<protein>
    <recommendedName>
        <fullName evidence="4">BTB domain-containing protein</fullName>
    </recommendedName>
</protein>
<feature type="region of interest" description="Disordered" evidence="1">
    <location>
        <begin position="529"/>
        <end position="567"/>
    </location>
</feature>
<evidence type="ECO:0000313" key="3">
    <source>
        <dbReference type="Proteomes" id="UP000023152"/>
    </source>
</evidence>
<comment type="caution">
    <text evidence="2">The sequence shown here is derived from an EMBL/GenBank/DDBJ whole genome shotgun (WGS) entry which is preliminary data.</text>
</comment>
<dbReference type="AlphaFoldDB" id="X6PDX7"/>
<dbReference type="EMBL" id="ASPP01000798">
    <property type="protein sequence ID" value="ETO36313.1"/>
    <property type="molecule type" value="Genomic_DNA"/>
</dbReference>
<organism evidence="2 3">
    <name type="scientific">Reticulomyxa filosa</name>
    <dbReference type="NCBI Taxonomy" id="46433"/>
    <lineage>
        <taxon>Eukaryota</taxon>
        <taxon>Sar</taxon>
        <taxon>Rhizaria</taxon>
        <taxon>Retaria</taxon>
        <taxon>Foraminifera</taxon>
        <taxon>Monothalamids</taxon>
        <taxon>Reticulomyxidae</taxon>
        <taxon>Reticulomyxa</taxon>
    </lineage>
</organism>
<evidence type="ECO:0000313" key="2">
    <source>
        <dbReference type="EMBL" id="ETO36313.1"/>
    </source>
</evidence>
<feature type="compositionally biased region" description="Polar residues" evidence="1">
    <location>
        <begin position="602"/>
        <end position="628"/>
    </location>
</feature>
<evidence type="ECO:0000256" key="1">
    <source>
        <dbReference type="SAM" id="MobiDB-lite"/>
    </source>
</evidence>
<name>X6PDX7_RETFI</name>
<feature type="compositionally biased region" description="Basic and acidic residues" evidence="1">
    <location>
        <begin position="535"/>
        <end position="549"/>
    </location>
</feature>
<dbReference type="Gene3D" id="3.30.710.10">
    <property type="entry name" value="Potassium Channel Kv1.1, Chain A"/>
    <property type="match status" value="1"/>
</dbReference>
<gene>
    <name evidence="2" type="ORF">RFI_00750</name>
</gene>
<keyword evidence="3" id="KW-1185">Reference proteome</keyword>
<evidence type="ECO:0008006" key="4">
    <source>
        <dbReference type="Google" id="ProtNLM"/>
    </source>
</evidence>
<reference evidence="2 3" key="1">
    <citation type="journal article" date="2013" name="Curr. Biol.">
        <title>The Genome of the Foraminiferan Reticulomyxa filosa.</title>
        <authorList>
            <person name="Glockner G."/>
            <person name="Hulsmann N."/>
            <person name="Schleicher M."/>
            <person name="Noegel A.A."/>
            <person name="Eichinger L."/>
            <person name="Gallinger C."/>
            <person name="Pawlowski J."/>
            <person name="Sierra R."/>
            <person name="Euteneuer U."/>
            <person name="Pillet L."/>
            <person name="Moustafa A."/>
            <person name="Platzer M."/>
            <person name="Groth M."/>
            <person name="Szafranski K."/>
            <person name="Schliwa M."/>
        </authorList>
    </citation>
    <scope>NUCLEOTIDE SEQUENCE [LARGE SCALE GENOMIC DNA]</scope>
</reference>
<proteinExistence type="predicted"/>
<accession>X6PDX7</accession>
<sequence>MRLQEQQKQKQKNWPSTQIELTIDAQDTTARYFINAIKYMYEGSITIDANAIVPLLVLSSQLRLRGTMCGELRQKSFEDYMNIDNCLMFLKQANSLNYASLVYECCQFALTNLRKIPCQHFETYLHRWKDFKSLFLFGLRQEANGVYFGGELIVLYLKSLLLVDKSKAITAILELNNIEEFTKLTSSHALAMLLLCDNLLGEKKPLDRFILTKVGVYHLIVQIGLCFSEIKVYRIAVYTIACQFPLDVNDSMWEQLKLLSIDTFGLLLRHAVIQTQRVPKEKALVLRLINCYKIAHLVSEKMNTSLDQLLDELFGKSENINPDHCDEDQKVAKEALSATGVENVRLGDDTTQQLSGGRGRTSNDKDQMILAHVPNALSTDRKENDADTLGFVTPKMKSSSANLLGPNDCKLADTPELSRFAKHFLLDQSSMNTSDDRYSHLLQQMSPIVSHQKNSDITGKLLQSDKDIFRTCSNDMCHISFLSSKNGDTEQKSILTDEHQNTPRQLQVLISEKVGSASRTALMSNSNNKIFETPTKSKPEEKEEAKELQRTPIQEFSQGRFDGKAKDQSNHLTKMLLQTPLVENKSGGLTLCENSITKIRLQSESSDQSPANHSGQKMASANDSPNRSSPRRKWFCCIFVFYVTQNINYPFKNLTLGRANGATCVECGKYRHKYDFTKSQWRNRPRDFRRCKYCTGEGGTDSRTSSYDSTNYSIRGSSYGSNIFQKMISTWVVVFVKFHKYHSIVIWKDLLSFNKKIF</sequence>
<dbReference type="InterPro" id="IPR011333">
    <property type="entry name" value="SKP1/BTB/POZ_sf"/>
</dbReference>
<feature type="region of interest" description="Disordered" evidence="1">
    <location>
        <begin position="602"/>
        <end position="629"/>
    </location>
</feature>